<dbReference type="AlphaFoldDB" id="A0A6A6EFF7"/>
<dbReference type="GO" id="GO:0005737">
    <property type="term" value="C:cytoplasm"/>
    <property type="evidence" value="ECO:0007669"/>
    <property type="project" value="TreeGrafter"/>
</dbReference>
<organism evidence="3 4">
    <name type="scientific">Zopfia rhizophila CBS 207.26</name>
    <dbReference type="NCBI Taxonomy" id="1314779"/>
    <lineage>
        <taxon>Eukaryota</taxon>
        <taxon>Fungi</taxon>
        <taxon>Dikarya</taxon>
        <taxon>Ascomycota</taxon>
        <taxon>Pezizomycotina</taxon>
        <taxon>Dothideomycetes</taxon>
        <taxon>Dothideomycetes incertae sedis</taxon>
        <taxon>Zopfiaceae</taxon>
        <taxon>Zopfia</taxon>
    </lineage>
</organism>
<feature type="domain" description="Serine hydrolase" evidence="2">
    <location>
        <begin position="2"/>
        <end position="188"/>
    </location>
</feature>
<dbReference type="EMBL" id="ML994619">
    <property type="protein sequence ID" value="KAF2190023.1"/>
    <property type="molecule type" value="Genomic_DNA"/>
</dbReference>
<evidence type="ECO:0000256" key="1">
    <source>
        <dbReference type="ARBA" id="ARBA00022801"/>
    </source>
</evidence>
<dbReference type="PANTHER" id="PTHR48070:SF7">
    <property type="entry name" value="SERINE HYDROLASE FSH DOMAIN-CONTAINING PROTEIN-RELATED"/>
    <property type="match status" value="1"/>
</dbReference>
<dbReference type="GO" id="GO:0016787">
    <property type="term" value="F:hydrolase activity"/>
    <property type="evidence" value="ECO:0007669"/>
    <property type="project" value="UniProtKB-KW"/>
</dbReference>
<dbReference type="SUPFAM" id="SSF53474">
    <property type="entry name" value="alpha/beta-Hydrolases"/>
    <property type="match status" value="1"/>
</dbReference>
<reference evidence="3" key="1">
    <citation type="journal article" date="2020" name="Stud. Mycol.">
        <title>101 Dothideomycetes genomes: a test case for predicting lifestyles and emergence of pathogens.</title>
        <authorList>
            <person name="Haridas S."/>
            <person name="Albert R."/>
            <person name="Binder M."/>
            <person name="Bloem J."/>
            <person name="Labutti K."/>
            <person name="Salamov A."/>
            <person name="Andreopoulos B."/>
            <person name="Baker S."/>
            <person name="Barry K."/>
            <person name="Bills G."/>
            <person name="Bluhm B."/>
            <person name="Cannon C."/>
            <person name="Castanera R."/>
            <person name="Culley D."/>
            <person name="Daum C."/>
            <person name="Ezra D."/>
            <person name="Gonzalez J."/>
            <person name="Henrissat B."/>
            <person name="Kuo A."/>
            <person name="Liang C."/>
            <person name="Lipzen A."/>
            <person name="Lutzoni F."/>
            <person name="Magnuson J."/>
            <person name="Mondo S."/>
            <person name="Nolan M."/>
            <person name="Ohm R."/>
            <person name="Pangilinan J."/>
            <person name="Park H.-J."/>
            <person name="Ramirez L."/>
            <person name="Alfaro M."/>
            <person name="Sun H."/>
            <person name="Tritt A."/>
            <person name="Yoshinaga Y."/>
            <person name="Zwiers L.-H."/>
            <person name="Turgeon B."/>
            <person name="Goodwin S."/>
            <person name="Spatafora J."/>
            <person name="Crous P."/>
            <person name="Grigoriev I."/>
        </authorList>
    </citation>
    <scope>NUCLEOTIDE SEQUENCE</scope>
    <source>
        <strain evidence="3">CBS 207.26</strain>
    </source>
</reference>
<dbReference type="InterPro" id="IPR029058">
    <property type="entry name" value="AB_hydrolase_fold"/>
</dbReference>
<accession>A0A6A6EFF7</accession>
<dbReference type="PANTHER" id="PTHR48070">
    <property type="entry name" value="ESTERASE OVCA2"/>
    <property type="match status" value="1"/>
</dbReference>
<dbReference type="InterPro" id="IPR005645">
    <property type="entry name" value="FSH-like_dom"/>
</dbReference>
<sequence>MRFLCLHGLGTNMALRYEMGDEHTFDFVEGTIPAPIAPDMKAYTGHNDTCYVYYNSDDIPSIGSALSNLHSYLLSEGPYDGVLAYSHGASLAATYITQQTTLNAPLPFKCAIFLSGNLPADPVALERGQVRPLDPVQDEVRLKLPTAHIWGVNDDLYPGTSERLSGMCDDRLKTVFLHEEGHNVPSVPNLKNSVNSAQSKY</sequence>
<dbReference type="InterPro" id="IPR050593">
    <property type="entry name" value="LovG"/>
</dbReference>
<evidence type="ECO:0000313" key="4">
    <source>
        <dbReference type="Proteomes" id="UP000800200"/>
    </source>
</evidence>
<evidence type="ECO:0000313" key="3">
    <source>
        <dbReference type="EMBL" id="KAF2190023.1"/>
    </source>
</evidence>
<dbReference type="Proteomes" id="UP000800200">
    <property type="component" value="Unassembled WGS sequence"/>
</dbReference>
<evidence type="ECO:0000259" key="2">
    <source>
        <dbReference type="Pfam" id="PF03959"/>
    </source>
</evidence>
<name>A0A6A6EFF7_9PEZI</name>
<dbReference type="OrthoDB" id="2094269at2759"/>
<protein>
    <recommendedName>
        <fullName evidence="2">Serine hydrolase domain-containing protein</fullName>
    </recommendedName>
</protein>
<gene>
    <name evidence="3" type="ORF">K469DRAFT_722959</name>
</gene>
<dbReference type="GO" id="GO:0019748">
    <property type="term" value="P:secondary metabolic process"/>
    <property type="evidence" value="ECO:0007669"/>
    <property type="project" value="TreeGrafter"/>
</dbReference>
<keyword evidence="1" id="KW-0378">Hydrolase</keyword>
<dbReference type="Gene3D" id="3.40.50.1820">
    <property type="entry name" value="alpha/beta hydrolase"/>
    <property type="match status" value="1"/>
</dbReference>
<dbReference type="Pfam" id="PF03959">
    <property type="entry name" value="FSH1"/>
    <property type="match status" value="1"/>
</dbReference>
<keyword evidence="4" id="KW-1185">Reference proteome</keyword>
<proteinExistence type="predicted"/>
<dbReference type="GO" id="GO:0005634">
    <property type="term" value="C:nucleus"/>
    <property type="evidence" value="ECO:0007669"/>
    <property type="project" value="TreeGrafter"/>
</dbReference>